<reference evidence="1 2" key="1">
    <citation type="journal article" date="2020" name="Access Microbiol">
        <title>Isolation and genome sequencing of Staphylococcus schleiferi subspecies coagulans from Antarctic seals.</title>
        <authorList>
            <person name="Foster G."/>
            <person name="Robb A."/>
            <person name="Paterson G.K."/>
        </authorList>
    </citation>
    <scope>NUCLEOTIDE SEQUENCE [LARGE SCALE GENOMIC DNA]</scope>
    <source>
        <strain evidence="1 2">M615/02/4</strain>
    </source>
</reference>
<feature type="non-terminal residue" evidence="1">
    <location>
        <position position="1"/>
    </location>
</feature>
<evidence type="ECO:0000313" key="2">
    <source>
        <dbReference type="Proteomes" id="UP000524893"/>
    </source>
</evidence>
<name>A0A9X0PEP9_9STAP</name>
<dbReference type="AlphaFoldDB" id="A0A9X0PEP9"/>
<proteinExistence type="predicted"/>
<gene>
    <name evidence="1" type="ORF">HR081_05650</name>
</gene>
<dbReference type="EMBL" id="JABTCN010000012">
    <property type="protein sequence ID" value="MBA8776400.1"/>
    <property type="molecule type" value="Genomic_DNA"/>
</dbReference>
<evidence type="ECO:0000313" key="1">
    <source>
        <dbReference type="EMBL" id="MBA8776400.1"/>
    </source>
</evidence>
<sequence length="71" mass="8053">YRTEEVPFGEEVTEDNISVLESKWLEVDQAGENYVESVFFENEEDATDYITLVLKGNSTFEETAKAVGVIK</sequence>
<organism evidence="1 2">
    <name type="scientific">Staphylococcus coagulans</name>
    <dbReference type="NCBI Taxonomy" id="74706"/>
    <lineage>
        <taxon>Bacteria</taxon>
        <taxon>Bacillati</taxon>
        <taxon>Bacillota</taxon>
        <taxon>Bacilli</taxon>
        <taxon>Bacillales</taxon>
        <taxon>Staphylococcaceae</taxon>
        <taxon>Staphylococcus</taxon>
    </lineage>
</organism>
<comment type="caution">
    <text evidence="1">The sequence shown here is derived from an EMBL/GenBank/DDBJ whole genome shotgun (WGS) entry which is preliminary data.</text>
</comment>
<protein>
    <submittedName>
        <fullName evidence="1">Uncharacterized protein</fullName>
    </submittedName>
</protein>
<accession>A0A9X0PEP9</accession>
<dbReference type="Proteomes" id="UP000524893">
    <property type="component" value="Unassembled WGS sequence"/>
</dbReference>